<dbReference type="EMBL" id="BK059120">
    <property type="protein sequence ID" value="DAE32350.1"/>
    <property type="molecule type" value="Genomic_DNA"/>
</dbReference>
<proteinExistence type="predicted"/>
<protein>
    <submittedName>
        <fullName evidence="1">Uncharacterized protein</fullName>
    </submittedName>
</protein>
<evidence type="ECO:0000313" key="1">
    <source>
        <dbReference type="EMBL" id="DAE32350.1"/>
    </source>
</evidence>
<accession>A0A8S5RLV7</accession>
<reference evidence="1" key="1">
    <citation type="journal article" date="2021" name="Proc. Natl. Acad. Sci. U.S.A.">
        <title>A Catalog of Tens of Thousands of Viruses from Human Metagenomes Reveals Hidden Associations with Chronic Diseases.</title>
        <authorList>
            <person name="Tisza M.J."/>
            <person name="Buck C.B."/>
        </authorList>
    </citation>
    <scope>NUCLEOTIDE SEQUENCE</scope>
    <source>
        <strain evidence="1">CtviY17</strain>
    </source>
</reference>
<sequence>MCDFKVGDKVYFAWYDEPYTVKSGIITEIKCLGDLIYIMIQDSITHGLYMVLLDEIYRTESEIKAVLKREFYGKVNEVKKDIHSLEDLLKFMYNNDLTDWSSPYINGWQTDWVSRVAARELAKEICGIELGE</sequence>
<name>A0A8S5RLV7_9VIRU</name>
<organism evidence="1">
    <name type="scientific">virus sp. ctviY17</name>
    <dbReference type="NCBI Taxonomy" id="2825828"/>
    <lineage>
        <taxon>Viruses</taxon>
    </lineage>
</organism>